<feature type="region of interest" description="Disordered" evidence="1">
    <location>
        <begin position="30"/>
        <end position="61"/>
    </location>
</feature>
<feature type="non-terminal residue" evidence="2">
    <location>
        <position position="1"/>
    </location>
</feature>
<proteinExistence type="predicted"/>
<protein>
    <submittedName>
        <fullName evidence="2">Uncharacterized protein</fullName>
    </submittedName>
</protein>
<name>A0AA38BXA2_TAXCH</name>
<evidence type="ECO:0000256" key="1">
    <source>
        <dbReference type="SAM" id="MobiDB-lite"/>
    </source>
</evidence>
<evidence type="ECO:0000313" key="2">
    <source>
        <dbReference type="EMBL" id="KAH9290660.1"/>
    </source>
</evidence>
<reference evidence="2 3" key="1">
    <citation type="journal article" date="2021" name="Nat. Plants">
        <title>The Taxus genome provides insights into paclitaxel biosynthesis.</title>
        <authorList>
            <person name="Xiong X."/>
            <person name="Gou J."/>
            <person name="Liao Q."/>
            <person name="Li Y."/>
            <person name="Zhou Q."/>
            <person name="Bi G."/>
            <person name="Li C."/>
            <person name="Du R."/>
            <person name="Wang X."/>
            <person name="Sun T."/>
            <person name="Guo L."/>
            <person name="Liang H."/>
            <person name="Lu P."/>
            <person name="Wu Y."/>
            <person name="Zhang Z."/>
            <person name="Ro D.K."/>
            <person name="Shang Y."/>
            <person name="Huang S."/>
            <person name="Yan J."/>
        </authorList>
    </citation>
    <scope>NUCLEOTIDE SEQUENCE [LARGE SCALE GENOMIC DNA]</scope>
    <source>
        <strain evidence="2">Ta-2019</strain>
    </source>
</reference>
<dbReference type="EMBL" id="JAHRHJ020003813">
    <property type="protein sequence ID" value="KAH9290660.1"/>
    <property type="molecule type" value="Genomic_DNA"/>
</dbReference>
<gene>
    <name evidence="2" type="ORF">KI387_034777</name>
</gene>
<sequence>EINEFGRNQRIEFEELQDLVLERERHWLGNEPEIGGKTDLLSPSPAATTNTEELENKRNEL</sequence>
<organism evidence="2 3">
    <name type="scientific">Taxus chinensis</name>
    <name type="common">Chinese yew</name>
    <name type="synonym">Taxus wallichiana var. chinensis</name>
    <dbReference type="NCBI Taxonomy" id="29808"/>
    <lineage>
        <taxon>Eukaryota</taxon>
        <taxon>Viridiplantae</taxon>
        <taxon>Streptophyta</taxon>
        <taxon>Embryophyta</taxon>
        <taxon>Tracheophyta</taxon>
        <taxon>Spermatophyta</taxon>
        <taxon>Pinopsida</taxon>
        <taxon>Pinidae</taxon>
        <taxon>Conifers II</taxon>
        <taxon>Cupressales</taxon>
        <taxon>Taxaceae</taxon>
        <taxon>Taxus</taxon>
    </lineage>
</organism>
<dbReference type="Proteomes" id="UP000824469">
    <property type="component" value="Unassembled WGS sequence"/>
</dbReference>
<evidence type="ECO:0000313" key="3">
    <source>
        <dbReference type="Proteomes" id="UP000824469"/>
    </source>
</evidence>
<keyword evidence="3" id="KW-1185">Reference proteome</keyword>
<dbReference type="AlphaFoldDB" id="A0AA38BXA2"/>
<feature type="non-terminal residue" evidence="2">
    <location>
        <position position="61"/>
    </location>
</feature>
<comment type="caution">
    <text evidence="2">The sequence shown here is derived from an EMBL/GenBank/DDBJ whole genome shotgun (WGS) entry which is preliminary data.</text>
</comment>
<accession>A0AA38BXA2</accession>